<protein>
    <submittedName>
        <fullName evidence="2">Uncharacterized protein</fullName>
    </submittedName>
</protein>
<organism evidence="2 3">
    <name type="scientific">Drosophila madeirensis</name>
    <name type="common">Fruit fly</name>
    <dbReference type="NCBI Taxonomy" id="30013"/>
    <lineage>
        <taxon>Eukaryota</taxon>
        <taxon>Metazoa</taxon>
        <taxon>Ecdysozoa</taxon>
        <taxon>Arthropoda</taxon>
        <taxon>Hexapoda</taxon>
        <taxon>Insecta</taxon>
        <taxon>Pterygota</taxon>
        <taxon>Neoptera</taxon>
        <taxon>Endopterygota</taxon>
        <taxon>Diptera</taxon>
        <taxon>Brachycera</taxon>
        <taxon>Muscomorpha</taxon>
        <taxon>Ephydroidea</taxon>
        <taxon>Drosophilidae</taxon>
        <taxon>Drosophila</taxon>
        <taxon>Sophophora</taxon>
    </lineage>
</organism>
<dbReference type="Proteomes" id="UP001500889">
    <property type="component" value="Chromosome U"/>
</dbReference>
<dbReference type="AlphaFoldDB" id="A0AAU9FK78"/>
<evidence type="ECO:0000256" key="1">
    <source>
        <dbReference type="SAM" id="MobiDB-lite"/>
    </source>
</evidence>
<evidence type="ECO:0000313" key="2">
    <source>
        <dbReference type="EMBL" id="BFF96326.1"/>
    </source>
</evidence>
<keyword evidence="3" id="KW-1185">Reference proteome</keyword>
<accession>A0AAU9FK78</accession>
<dbReference type="EMBL" id="AP029264">
    <property type="protein sequence ID" value="BFF96326.1"/>
    <property type="molecule type" value="Genomic_DNA"/>
</dbReference>
<evidence type="ECO:0000313" key="3">
    <source>
        <dbReference type="Proteomes" id="UP001500889"/>
    </source>
</evidence>
<feature type="region of interest" description="Disordered" evidence="1">
    <location>
        <begin position="71"/>
        <end position="157"/>
    </location>
</feature>
<feature type="compositionally biased region" description="Basic and acidic residues" evidence="1">
    <location>
        <begin position="71"/>
        <end position="92"/>
    </location>
</feature>
<gene>
    <name evidence="2" type="ORF">DMAD_13548</name>
</gene>
<reference evidence="2 3" key="1">
    <citation type="submission" date="2024-02" db="EMBL/GenBank/DDBJ databases">
        <title>A chromosome-level genome assembly of Drosophila madeirensis, a fruit fly species endemic to Madeira island.</title>
        <authorList>
            <person name="Tomihara K."/>
            <person name="Llopart A."/>
            <person name="Yamamoto D."/>
        </authorList>
    </citation>
    <scope>NUCLEOTIDE SEQUENCE [LARGE SCALE GENOMIC DNA]</scope>
    <source>
        <strain evidence="2 3">RF1</strain>
    </source>
</reference>
<proteinExistence type="predicted"/>
<name>A0AAU9FK78_DROMD</name>
<sequence length="157" mass="18206">MNQTVDGINIMLECMAENIENTQIVAAQDDVPIQQVNDLITAIRESTARVAAGLPENPVWHEHFRAVMEQRRERGMQVQEEQLRQRVQRGQEEQQGQEVQQGHEEQQGQEDQNGQQDQQGQEEQQGQEDQNGQQEQHVQEEQQAQEEQQGQNEEQQQ</sequence>
<feature type="compositionally biased region" description="Low complexity" evidence="1">
    <location>
        <begin position="109"/>
        <end position="157"/>
    </location>
</feature>